<dbReference type="CDD" id="cd01097">
    <property type="entry name" value="Tetrahydromethanopterin_reductase"/>
    <property type="match status" value="1"/>
</dbReference>
<gene>
    <name evidence="2" type="ORF">GCM10007977_083160</name>
</gene>
<dbReference type="EMBL" id="BMPI01000058">
    <property type="protein sequence ID" value="GGM68818.1"/>
    <property type="molecule type" value="Genomic_DNA"/>
</dbReference>
<dbReference type="GO" id="GO:0004497">
    <property type="term" value="F:monooxygenase activity"/>
    <property type="evidence" value="ECO:0007669"/>
    <property type="project" value="UniProtKB-KW"/>
</dbReference>
<dbReference type="InterPro" id="IPR036661">
    <property type="entry name" value="Luciferase-like_sf"/>
</dbReference>
<dbReference type="GO" id="GO:0016705">
    <property type="term" value="F:oxidoreductase activity, acting on paired donors, with incorporation or reduction of molecular oxygen"/>
    <property type="evidence" value="ECO:0007669"/>
    <property type="project" value="InterPro"/>
</dbReference>
<keyword evidence="2" id="KW-0560">Oxidoreductase</keyword>
<dbReference type="SUPFAM" id="SSF51679">
    <property type="entry name" value="Bacterial luciferase-like"/>
    <property type="match status" value="1"/>
</dbReference>
<protein>
    <submittedName>
        <fullName evidence="2">Monooxygenase</fullName>
    </submittedName>
</protein>
<dbReference type="PANTHER" id="PTHR30011">
    <property type="entry name" value="ALKANESULFONATE MONOOXYGENASE-RELATED"/>
    <property type="match status" value="1"/>
</dbReference>
<dbReference type="InterPro" id="IPR051260">
    <property type="entry name" value="Diverse_substr_monoxygenases"/>
</dbReference>
<reference evidence="2" key="1">
    <citation type="journal article" date="2014" name="Int. J. Syst. Evol. Microbiol.">
        <title>Complete genome sequence of Corynebacterium casei LMG S-19264T (=DSM 44701T), isolated from a smear-ripened cheese.</title>
        <authorList>
            <consortium name="US DOE Joint Genome Institute (JGI-PGF)"/>
            <person name="Walter F."/>
            <person name="Albersmeier A."/>
            <person name="Kalinowski J."/>
            <person name="Ruckert C."/>
        </authorList>
    </citation>
    <scope>NUCLEOTIDE SEQUENCE</scope>
    <source>
        <strain evidence="2">JCM 19831</strain>
    </source>
</reference>
<organism evidence="2 3">
    <name type="scientific">Dactylosporangium sucinum</name>
    <dbReference type="NCBI Taxonomy" id="1424081"/>
    <lineage>
        <taxon>Bacteria</taxon>
        <taxon>Bacillati</taxon>
        <taxon>Actinomycetota</taxon>
        <taxon>Actinomycetes</taxon>
        <taxon>Micromonosporales</taxon>
        <taxon>Micromonosporaceae</taxon>
        <taxon>Dactylosporangium</taxon>
    </lineage>
</organism>
<evidence type="ECO:0000313" key="2">
    <source>
        <dbReference type="EMBL" id="GGM68818.1"/>
    </source>
</evidence>
<evidence type="ECO:0000259" key="1">
    <source>
        <dbReference type="Pfam" id="PF00296"/>
    </source>
</evidence>
<proteinExistence type="predicted"/>
<dbReference type="Gene3D" id="3.20.20.30">
    <property type="entry name" value="Luciferase-like domain"/>
    <property type="match status" value="1"/>
</dbReference>
<evidence type="ECO:0000313" key="3">
    <source>
        <dbReference type="Proteomes" id="UP000642070"/>
    </source>
</evidence>
<dbReference type="Pfam" id="PF00296">
    <property type="entry name" value="Bac_luciferase"/>
    <property type="match status" value="1"/>
</dbReference>
<dbReference type="AlphaFoldDB" id="A0A917X457"/>
<dbReference type="PANTHER" id="PTHR30011:SF32">
    <property type="entry name" value="CONSERVED PROTEIN"/>
    <property type="match status" value="1"/>
</dbReference>
<name>A0A917X457_9ACTN</name>
<feature type="domain" description="Luciferase-like" evidence="1">
    <location>
        <begin position="16"/>
        <end position="240"/>
    </location>
</feature>
<keyword evidence="2" id="KW-0503">Monooxygenase</keyword>
<accession>A0A917X457</accession>
<dbReference type="RefSeq" id="WP_190255571.1">
    <property type="nucleotide sequence ID" value="NZ_BMPI01000058.1"/>
</dbReference>
<reference evidence="2" key="2">
    <citation type="submission" date="2020-09" db="EMBL/GenBank/DDBJ databases">
        <authorList>
            <person name="Sun Q."/>
            <person name="Ohkuma M."/>
        </authorList>
    </citation>
    <scope>NUCLEOTIDE SEQUENCE</scope>
    <source>
        <strain evidence="2">JCM 19831</strain>
    </source>
</reference>
<keyword evidence="3" id="KW-1185">Reference proteome</keyword>
<dbReference type="InterPro" id="IPR011251">
    <property type="entry name" value="Luciferase-like_dom"/>
</dbReference>
<sequence length="284" mass="30146">MDIGIGLPTTLDIAGPDLVAWARRAEERGFASLGTIDRIVYPNYDSLTALAAAAAATTRVRLFTDILLTPLYRPVHLAKVTASVDALSGGRLTLGLGVGGRPDDFAAMDRPFKRRGALMDETLDLLQRAWAGEPVAGGEFPVGPRPVRGRVPILVGGSGDRAVERTVRWGDGWTMGGGTPEMAAQTVPRIRQAWREGGRDGEPRLAALCYYGFADATETSAALRRYYGFLGDYADRVAQSAITSPAAAAAAVRAFADAGLTELVFFPTIPQLSEVDALADAVLK</sequence>
<comment type="caution">
    <text evidence="2">The sequence shown here is derived from an EMBL/GenBank/DDBJ whole genome shotgun (WGS) entry which is preliminary data.</text>
</comment>
<dbReference type="Proteomes" id="UP000642070">
    <property type="component" value="Unassembled WGS sequence"/>
</dbReference>